<evidence type="ECO:0000256" key="1">
    <source>
        <dbReference type="SAM" id="MobiDB-lite"/>
    </source>
</evidence>
<dbReference type="Proteomes" id="UP000287651">
    <property type="component" value="Unassembled WGS sequence"/>
</dbReference>
<comment type="caution">
    <text evidence="2">The sequence shown here is derived from an EMBL/GenBank/DDBJ whole genome shotgun (WGS) entry which is preliminary data.</text>
</comment>
<evidence type="ECO:0000313" key="2">
    <source>
        <dbReference type="EMBL" id="RRT32042.1"/>
    </source>
</evidence>
<evidence type="ECO:0000313" key="3">
    <source>
        <dbReference type="Proteomes" id="UP000287651"/>
    </source>
</evidence>
<dbReference type="AlphaFoldDB" id="A0A426WZ25"/>
<reference evidence="2 3" key="1">
    <citation type="journal article" date="2014" name="Agronomy (Basel)">
        <title>A Draft Genome Sequence for Ensete ventricosum, the Drought-Tolerant Tree Against Hunger.</title>
        <authorList>
            <person name="Harrison J."/>
            <person name="Moore K.A."/>
            <person name="Paszkiewicz K."/>
            <person name="Jones T."/>
            <person name="Grant M."/>
            <person name="Ambacheew D."/>
            <person name="Muzemil S."/>
            <person name="Studholme D.J."/>
        </authorList>
    </citation>
    <scope>NUCLEOTIDE SEQUENCE [LARGE SCALE GENOMIC DNA]</scope>
</reference>
<name>A0A426WZ25_ENSVE</name>
<gene>
    <name evidence="2" type="ORF">B296_00056209</name>
</gene>
<sequence length="413" mass="45363">MKTTIRVLVRGSSLIVNGRVVVPRGAVESPPLLDRGPSISFTHRGAVPTHREFADYDVDLSFDRVGRARLAISLRPPVWVVHSPLDIMTKVSLADQVLDLVLQVLTLFNVMAVFTVEMIVSAPIPFFGPGLDVVWWCQESLPPYLEEDLVHVELRGVVGGRWRLKSGPSILLLGSPEGLGDDKVVCPLYHLRDYRGVCVRDRPRLGGESVDELCEGFLPSLGDAEERGCRGLRSDVGKEVVGKTRHISASDKSYNVICAHKAATCLVGSKLPSYDSKTGSLKLVEIGLSRISGVKGDLCLELSAVSSFDLVTSFWTSSRHSFMRQSCTRNELVESDDRVSWSCGGVLDPKVGASRFFQDNRWGWTAPVHDPWLGSRRCNRDLGHGRGSGSRRGYFLGNPTGDQDAILRHGPSF</sequence>
<protein>
    <submittedName>
        <fullName evidence="2">Uncharacterized protein</fullName>
    </submittedName>
</protein>
<organism evidence="2 3">
    <name type="scientific">Ensete ventricosum</name>
    <name type="common">Abyssinian banana</name>
    <name type="synonym">Musa ensete</name>
    <dbReference type="NCBI Taxonomy" id="4639"/>
    <lineage>
        <taxon>Eukaryota</taxon>
        <taxon>Viridiplantae</taxon>
        <taxon>Streptophyta</taxon>
        <taxon>Embryophyta</taxon>
        <taxon>Tracheophyta</taxon>
        <taxon>Spermatophyta</taxon>
        <taxon>Magnoliopsida</taxon>
        <taxon>Liliopsida</taxon>
        <taxon>Zingiberales</taxon>
        <taxon>Musaceae</taxon>
        <taxon>Ensete</taxon>
    </lineage>
</organism>
<feature type="region of interest" description="Disordered" evidence="1">
    <location>
        <begin position="384"/>
        <end position="403"/>
    </location>
</feature>
<proteinExistence type="predicted"/>
<dbReference type="EMBL" id="AMZH03034158">
    <property type="protein sequence ID" value="RRT32042.1"/>
    <property type="molecule type" value="Genomic_DNA"/>
</dbReference>
<accession>A0A426WZ25</accession>